<sequence>MFLYTTILILILNSDMSKSRYVELNENEEQLYRTAYDTPSYQDDCDDEDLHIGNLDLVKDGLWALKAKVKELKAFNKALVANLLTTKLKLKELLVNKVLEKKEKIEAFKKDKHIKYQLQDPPYSQYPAIPHGYDPYIGM</sequence>
<evidence type="ECO:0000256" key="1">
    <source>
        <dbReference type="SAM" id="SignalP"/>
    </source>
</evidence>
<protein>
    <submittedName>
        <fullName evidence="2">Uncharacterized protein</fullName>
    </submittedName>
</protein>
<reference evidence="2" key="1">
    <citation type="submission" date="2021-02" db="EMBL/GenBank/DDBJ databases">
        <authorList>
            <person name="Steward A R."/>
        </authorList>
    </citation>
    <scope>NUCLEOTIDE SEQUENCE</scope>
</reference>
<keyword evidence="3" id="KW-1185">Reference proteome</keyword>
<feature type="chain" id="PRO_5032922764" evidence="1">
    <location>
        <begin position="20"/>
        <end position="139"/>
    </location>
</feature>
<feature type="signal peptide" evidence="1">
    <location>
        <begin position="1"/>
        <end position="19"/>
    </location>
</feature>
<dbReference type="AlphaFoldDB" id="A0A821RTJ9"/>
<comment type="caution">
    <text evidence="2">The sequence shown here is derived from an EMBL/GenBank/DDBJ whole genome shotgun (WGS) entry which is preliminary data.</text>
</comment>
<organism evidence="2 3">
    <name type="scientific">Pieris macdunnoughi</name>
    <dbReference type="NCBI Taxonomy" id="345717"/>
    <lineage>
        <taxon>Eukaryota</taxon>
        <taxon>Metazoa</taxon>
        <taxon>Ecdysozoa</taxon>
        <taxon>Arthropoda</taxon>
        <taxon>Hexapoda</taxon>
        <taxon>Insecta</taxon>
        <taxon>Pterygota</taxon>
        <taxon>Neoptera</taxon>
        <taxon>Endopterygota</taxon>
        <taxon>Lepidoptera</taxon>
        <taxon>Glossata</taxon>
        <taxon>Ditrysia</taxon>
        <taxon>Papilionoidea</taxon>
        <taxon>Pieridae</taxon>
        <taxon>Pierinae</taxon>
        <taxon>Pieris</taxon>
    </lineage>
</organism>
<proteinExistence type="predicted"/>
<accession>A0A821RTJ9</accession>
<keyword evidence="1" id="KW-0732">Signal</keyword>
<dbReference type="EMBL" id="CAJOBZ010000015">
    <property type="protein sequence ID" value="CAF4847457.1"/>
    <property type="molecule type" value="Genomic_DNA"/>
</dbReference>
<dbReference type="Proteomes" id="UP000663880">
    <property type="component" value="Unassembled WGS sequence"/>
</dbReference>
<gene>
    <name evidence="2" type="ORF">PMACD_LOCUS6755</name>
</gene>
<evidence type="ECO:0000313" key="3">
    <source>
        <dbReference type="Proteomes" id="UP000663880"/>
    </source>
</evidence>
<name>A0A821RTJ9_9NEOP</name>
<evidence type="ECO:0000313" key="2">
    <source>
        <dbReference type="EMBL" id="CAF4847457.1"/>
    </source>
</evidence>
<dbReference type="OrthoDB" id="7475980at2759"/>